<evidence type="ECO:0000313" key="2">
    <source>
        <dbReference type="Proteomes" id="UP000269352"/>
    </source>
</evidence>
<sequence length="406" mass="43764">MKKVIIAMTVLATFGLATVLDGVSGLGLGSNPAAPAIWKNQKRIDAGFNLLGKTADASGWKANGNEKFAYTDSGLENLWATYTDSIQDYWYTVGFSTGVGAYDDPSTTTKIYTNNTKSRLGRTDTKAYNATGYALNLSVAKNLNLPAVGNIIGGVKVDFNAPAGTYISTQKWASTYGGNKNVVESSSSYDPYLTFGLGAVKAIDAKQTLVIGQTLGTERKMTNGDTIYKTNGKQTNKDKGGDGNNDFIPAETALGYVYKVSDALEVAGAYVYNWGGKYDYQRFDNKGKDIGDALELNPQAYRGFGLAVDYIYSEFQAQGYINWAKGSGVVKTEDGDYVDTNSWSLLDDDNKLIKGNDNTTLGINLLWTPSFANIGTVGVGIENSKDVYGVDTTDSTTTALFYTYLF</sequence>
<gene>
    <name evidence="1" type="ORF">NO1_0454</name>
</gene>
<proteinExistence type="predicted"/>
<accession>A0A388T9T9</accession>
<dbReference type="AlphaFoldDB" id="A0A388T9T9"/>
<reference evidence="1 2" key="1">
    <citation type="journal article" date="2019" name="ISME J.">
        <title>Genome analyses of uncultured TG2/ZB3 bacteria in 'Margulisbacteria' specifically attached to ectosymbiotic spirochetes of protists in the termite gut.</title>
        <authorList>
            <person name="Utami Y.D."/>
            <person name="Kuwahara H."/>
            <person name="Igai K."/>
            <person name="Murakami T."/>
            <person name="Sugaya K."/>
            <person name="Morikawa T."/>
            <person name="Nagura Y."/>
            <person name="Yuki M."/>
            <person name="Deevong P."/>
            <person name="Inoue T."/>
            <person name="Kihara K."/>
            <person name="Lo N."/>
            <person name="Yamada A."/>
            <person name="Ohkuma M."/>
            <person name="Hongoh Y."/>
        </authorList>
    </citation>
    <scope>NUCLEOTIDE SEQUENCE [LARGE SCALE GENOMIC DNA]</scope>
    <source>
        <strain evidence="1">NkOx7-01</strain>
    </source>
</reference>
<evidence type="ECO:0000313" key="1">
    <source>
        <dbReference type="EMBL" id="GBR72998.1"/>
    </source>
</evidence>
<comment type="caution">
    <text evidence="1">The sequence shown here is derived from an EMBL/GenBank/DDBJ whole genome shotgun (WGS) entry which is preliminary data.</text>
</comment>
<dbReference type="EMBL" id="BGZN01000004">
    <property type="protein sequence ID" value="GBR72998.1"/>
    <property type="molecule type" value="Genomic_DNA"/>
</dbReference>
<organism evidence="1 2">
    <name type="scientific">Termititenax aidoneus</name>
    <dbReference type="NCBI Taxonomy" id="2218524"/>
    <lineage>
        <taxon>Bacteria</taxon>
        <taxon>Bacillati</taxon>
        <taxon>Candidatus Margulisiibacteriota</taxon>
        <taxon>Candidatus Termititenacia</taxon>
        <taxon>Candidatus Termititenacales</taxon>
        <taxon>Candidatus Termititenacaceae</taxon>
        <taxon>Candidatus Termititenax</taxon>
    </lineage>
</organism>
<keyword evidence="2" id="KW-1185">Reference proteome</keyword>
<protein>
    <submittedName>
        <fullName evidence="1">Uncharacterized protein</fullName>
    </submittedName>
</protein>
<name>A0A388T9T9_TERA1</name>
<dbReference type="Proteomes" id="UP000269352">
    <property type="component" value="Unassembled WGS sequence"/>
</dbReference>